<evidence type="ECO:0000313" key="2">
    <source>
        <dbReference type="Proteomes" id="UP001165396"/>
    </source>
</evidence>
<keyword evidence="2" id="KW-1185">Reference proteome</keyword>
<dbReference type="EMBL" id="JANKJG010000012">
    <property type="protein sequence ID" value="MCR8827863.1"/>
    <property type="molecule type" value="Genomic_DNA"/>
</dbReference>
<protein>
    <submittedName>
        <fullName evidence="1">Uncharacterized protein</fullName>
    </submittedName>
</protein>
<comment type="caution">
    <text evidence="1">The sequence shown here is derived from an EMBL/GenBank/DDBJ whole genome shotgun (WGS) entry which is preliminary data.</text>
</comment>
<reference evidence="1" key="1">
    <citation type="submission" date="2022-07" db="EMBL/GenBank/DDBJ databases">
        <title>Pseudosulfitobacter sp. strain AP-MA-4, whole genome sequence.</title>
        <authorList>
            <person name="Jiang Y."/>
        </authorList>
    </citation>
    <scope>NUCLEOTIDE SEQUENCE</scope>
    <source>
        <strain evidence="1">AP-MA-4</strain>
    </source>
</reference>
<gene>
    <name evidence="1" type="ORF">NTA49_15080</name>
</gene>
<proteinExistence type="predicted"/>
<dbReference type="Proteomes" id="UP001165396">
    <property type="component" value="Unassembled WGS sequence"/>
</dbReference>
<dbReference type="RefSeq" id="WP_258295634.1">
    <property type="nucleotide sequence ID" value="NZ_JANKJG010000012.1"/>
</dbReference>
<name>A0ABT1Z430_9RHOB</name>
<evidence type="ECO:0000313" key="1">
    <source>
        <dbReference type="EMBL" id="MCR8827863.1"/>
    </source>
</evidence>
<accession>A0ABT1Z430</accession>
<sequence>MTEMRLFVGLVPAPTMRENVPTANRYSFFPFRITKSTATTLSARPACRHLALLGSRFASSVTETCCVDVRYCNPMTRMLTSSLASSCDRRSGREAIAKDFSEPGD</sequence>
<organism evidence="1 2">
    <name type="scientific">Pseudosulfitobacter koreensis</name>
    <dbReference type="NCBI Taxonomy" id="2968472"/>
    <lineage>
        <taxon>Bacteria</taxon>
        <taxon>Pseudomonadati</taxon>
        <taxon>Pseudomonadota</taxon>
        <taxon>Alphaproteobacteria</taxon>
        <taxon>Rhodobacterales</taxon>
        <taxon>Roseobacteraceae</taxon>
        <taxon>Pseudosulfitobacter</taxon>
    </lineage>
</organism>